<feature type="signal peptide" evidence="1">
    <location>
        <begin position="1"/>
        <end position="23"/>
    </location>
</feature>
<sequence>MISTRILLLLAALALACIAVINGEVQSDCNKVTSTSFPPQGAQPTLASVLGERCKKYNSTTEELDGTWIGYNTKNPQNCKVCCARKDDKGNLHYTLMAAPANFPCGKHKKCLNGVCK</sequence>
<evidence type="ECO:0000313" key="2">
    <source>
        <dbReference type="EMBL" id="JAA68585.1"/>
    </source>
</evidence>
<accession>A0A0K8RBS4</accession>
<reference evidence="2" key="1">
    <citation type="submission" date="2012-12" db="EMBL/GenBank/DDBJ databases">
        <title>Identification and characterization of a phenylalanine ammonia-lyase gene family in Isatis indigotica Fort.</title>
        <authorList>
            <person name="Liu Q."/>
            <person name="Chen J."/>
            <person name="Zhou X."/>
            <person name="Di P."/>
            <person name="Xiao Y."/>
            <person name="Xuan H."/>
            <person name="Zhang L."/>
            <person name="Chen W."/>
        </authorList>
    </citation>
    <scope>NUCLEOTIDE SEQUENCE</scope>
    <source>
        <tissue evidence="2">Salivary gland</tissue>
    </source>
</reference>
<protein>
    <submittedName>
        <fullName evidence="2">Putative ixostatin</fullName>
    </submittedName>
</protein>
<keyword evidence="1" id="KW-0732">Signal</keyword>
<proteinExistence type="evidence at transcript level"/>
<organism evidence="2">
    <name type="scientific">Ixodes ricinus</name>
    <name type="common">Common tick</name>
    <name type="synonym">Acarus ricinus</name>
    <dbReference type="NCBI Taxonomy" id="34613"/>
    <lineage>
        <taxon>Eukaryota</taxon>
        <taxon>Metazoa</taxon>
        <taxon>Ecdysozoa</taxon>
        <taxon>Arthropoda</taxon>
        <taxon>Chelicerata</taxon>
        <taxon>Arachnida</taxon>
        <taxon>Acari</taxon>
        <taxon>Parasitiformes</taxon>
        <taxon>Ixodida</taxon>
        <taxon>Ixodoidea</taxon>
        <taxon>Ixodidae</taxon>
        <taxon>Ixodinae</taxon>
        <taxon>Ixodes</taxon>
    </lineage>
</organism>
<evidence type="ECO:0000256" key="1">
    <source>
        <dbReference type="SAM" id="SignalP"/>
    </source>
</evidence>
<feature type="chain" id="PRO_5005517225" evidence="1">
    <location>
        <begin position="24"/>
        <end position="117"/>
    </location>
</feature>
<dbReference type="EMBL" id="GADI01005223">
    <property type="protein sequence ID" value="JAA68585.1"/>
    <property type="molecule type" value="mRNA"/>
</dbReference>
<name>A0A0K8RBS4_IXORI</name>
<dbReference type="PROSITE" id="PS51257">
    <property type="entry name" value="PROKAR_LIPOPROTEIN"/>
    <property type="match status" value="1"/>
</dbReference>
<dbReference type="AlphaFoldDB" id="A0A0K8RBS4"/>